<accession>A0A6A5G2Z8</accession>
<dbReference type="EMBL" id="WUAV01000006">
    <property type="protein sequence ID" value="KAF1749173.1"/>
    <property type="molecule type" value="Genomic_DNA"/>
</dbReference>
<dbReference type="CTD" id="78777939"/>
<proteinExistence type="predicted"/>
<feature type="region of interest" description="Disordered" evidence="1">
    <location>
        <begin position="34"/>
        <end position="55"/>
    </location>
</feature>
<protein>
    <submittedName>
        <fullName evidence="2">Uncharacterized protein</fullName>
    </submittedName>
</protein>
<evidence type="ECO:0000256" key="1">
    <source>
        <dbReference type="SAM" id="MobiDB-lite"/>
    </source>
</evidence>
<gene>
    <name evidence="2" type="ORF">GCK72_025640</name>
</gene>
<comment type="caution">
    <text evidence="2">The sequence shown here is derived from an EMBL/GenBank/DDBJ whole genome shotgun (WGS) entry which is preliminary data.</text>
</comment>
<dbReference type="RefSeq" id="XP_053579993.1">
    <property type="nucleotide sequence ID" value="XM_053736427.1"/>
</dbReference>
<feature type="compositionally biased region" description="Basic residues" evidence="1">
    <location>
        <begin position="45"/>
        <end position="55"/>
    </location>
</feature>
<name>A0A6A5G2Z8_CAERE</name>
<dbReference type="AlphaFoldDB" id="A0A6A5G2Z8"/>
<evidence type="ECO:0000313" key="3">
    <source>
        <dbReference type="Proteomes" id="UP000483820"/>
    </source>
</evidence>
<evidence type="ECO:0000313" key="2">
    <source>
        <dbReference type="EMBL" id="KAF1749173.1"/>
    </source>
</evidence>
<dbReference type="GeneID" id="78777939"/>
<organism evidence="2 3">
    <name type="scientific">Caenorhabditis remanei</name>
    <name type="common">Caenorhabditis vulgaris</name>
    <dbReference type="NCBI Taxonomy" id="31234"/>
    <lineage>
        <taxon>Eukaryota</taxon>
        <taxon>Metazoa</taxon>
        <taxon>Ecdysozoa</taxon>
        <taxon>Nematoda</taxon>
        <taxon>Chromadorea</taxon>
        <taxon>Rhabditida</taxon>
        <taxon>Rhabditina</taxon>
        <taxon>Rhabditomorpha</taxon>
        <taxon>Rhabditoidea</taxon>
        <taxon>Rhabditidae</taxon>
        <taxon>Peloderinae</taxon>
        <taxon>Caenorhabditis</taxon>
    </lineage>
</organism>
<sequence>MPQFSDQVDKTPQHDRLLCKRLISYMSQAVWVRRPPRPTTPDRCNKKKNKKKKTTALRGQLTVNYGYGDILDELGTTEQEKNFILENVYNEKQKRETE</sequence>
<dbReference type="Proteomes" id="UP000483820">
    <property type="component" value="Chromosome X"/>
</dbReference>
<reference evidence="2 3" key="1">
    <citation type="submission" date="2019-12" db="EMBL/GenBank/DDBJ databases">
        <title>Chromosome-level assembly of the Caenorhabditis remanei genome.</title>
        <authorList>
            <person name="Teterina A.A."/>
            <person name="Willis J.H."/>
            <person name="Phillips P.C."/>
        </authorList>
    </citation>
    <scope>NUCLEOTIDE SEQUENCE [LARGE SCALE GENOMIC DNA]</scope>
    <source>
        <strain evidence="2 3">PX506</strain>
        <tissue evidence="2">Whole organism</tissue>
    </source>
</reference>
<dbReference type="KEGG" id="crq:GCK72_025640"/>